<evidence type="ECO:0000313" key="2">
    <source>
        <dbReference type="EMBL" id="SCW74376.1"/>
    </source>
</evidence>
<dbReference type="AlphaFoldDB" id="A0A1G4SZB2"/>
<dbReference type="EMBL" id="FMTP01000003">
    <property type="protein sequence ID" value="SCW74376.1"/>
    <property type="molecule type" value="Genomic_DNA"/>
</dbReference>
<accession>A0A1G4SZB2</accession>
<protein>
    <submittedName>
        <fullName evidence="2">Uncharacterized protein</fullName>
    </submittedName>
</protein>
<keyword evidence="1" id="KW-1133">Transmembrane helix</keyword>
<reference evidence="3" key="1">
    <citation type="submission" date="2016-10" db="EMBL/GenBank/DDBJ databases">
        <authorList>
            <person name="Varghese N."/>
            <person name="Submissions S."/>
        </authorList>
    </citation>
    <scope>NUCLEOTIDE SEQUENCE [LARGE SCALE GENOMIC DNA]</scope>
    <source>
        <strain evidence="3">CGMCC 1.1761</strain>
    </source>
</reference>
<organism evidence="2 3">
    <name type="scientific">Ancylobacter rudongensis</name>
    <dbReference type="NCBI Taxonomy" id="177413"/>
    <lineage>
        <taxon>Bacteria</taxon>
        <taxon>Pseudomonadati</taxon>
        <taxon>Pseudomonadota</taxon>
        <taxon>Alphaproteobacteria</taxon>
        <taxon>Hyphomicrobiales</taxon>
        <taxon>Xanthobacteraceae</taxon>
        <taxon>Ancylobacter</taxon>
    </lineage>
</organism>
<feature type="transmembrane region" description="Helical" evidence="1">
    <location>
        <begin position="27"/>
        <end position="51"/>
    </location>
</feature>
<proteinExistence type="predicted"/>
<keyword evidence="3" id="KW-1185">Reference proteome</keyword>
<evidence type="ECO:0000313" key="3">
    <source>
        <dbReference type="Proteomes" id="UP000198889"/>
    </source>
</evidence>
<dbReference type="RefSeq" id="WP_091440316.1">
    <property type="nucleotide sequence ID" value="NZ_FMTP01000003.1"/>
</dbReference>
<dbReference type="STRING" id="177413.SAMN05660859_2660"/>
<name>A0A1G4SZB2_9HYPH</name>
<gene>
    <name evidence="2" type="ORF">SAMN05660859_2660</name>
</gene>
<keyword evidence="1" id="KW-0812">Transmembrane</keyword>
<evidence type="ECO:0000256" key="1">
    <source>
        <dbReference type="SAM" id="Phobius"/>
    </source>
</evidence>
<keyword evidence="1" id="KW-0472">Membrane</keyword>
<sequence>MTPAELIAALPEGRLPPALTQMNAADLLLLFGAGLLVAAVLSLLAAPFFAYRPSRRALVRATRGMPPQERVLAIGRLLGHLPEALRAMAYGSAPALEPEEIERIALAARRPRR</sequence>
<dbReference type="Proteomes" id="UP000198889">
    <property type="component" value="Unassembled WGS sequence"/>
</dbReference>